<dbReference type="RefSeq" id="WP_040134314.1">
    <property type="nucleotide sequence ID" value="NZ_CP007794.1"/>
</dbReference>
<name>A0A060DST2_9PROT</name>
<evidence type="ECO:0000256" key="1">
    <source>
        <dbReference type="SAM" id="MobiDB-lite"/>
    </source>
</evidence>
<reference evidence="2 3" key="1">
    <citation type="journal article" date="2014" name="Genome Announc.">
        <title>Complete Genome Sequence of the Model Rhizosphere Strain Azospirillum brasilense Az39, Successfully Applied in Agriculture.</title>
        <authorList>
            <person name="Rivera D."/>
            <person name="Revale S."/>
            <person name="Molina R."/>
            <person name="Gualpa J."/>
            <person name="Puente M."/>
            <person name="Maroniche G."/>
            <person name="Paris G."/>
            <person name="Baker D."/>
            <person name="Clavijo B."/>
            <person name="McLay K."/>
            <person name="Spaepen S."/>
            <person name="Perticari A."/>
            <person name="Vazquez M."/>
            <person name="Wisniewski-Dye F."/>
            <person name="Watkins C."/>
            <person name="Martinez-Abarca F."/>
            <person name="Vanderleyden J."/>
            <person name="Cassan F."/>
        </authorList>
    </citation>
    <scope>NUCLEOTIDE SEQUENCE [LARGE SCALE GENOMIC DNA]</scope>
    <source>
        <strain evidence="2 3">Az39</strain>
        <plasmid evidence="2">AbAZ39_p1</plasmid>
    </source>
</reference>
<dbReference type="Gene3D" id="3.30.300.180">
    <property type="match status" value="1"/>
</dbReference>
<evidence type="ECO:0000313" key="3">
    <source>
        <dbReference type="Proteomes" id="UP000027186"/>
    </source>
</evidence>
<dbReference type="EMBL" id="CP007794">
    <property type="protein sequence ID" value="AIB14004.1"/>
    <property type="molecule type" value="Genomic_DNA"/>
</dbReference>
<feature type="region of interest" description="Disordered" evidence="1">
    <location>
        <begin position="112"/>
        <end position="157"/>
    </location>
</feature>
<evidence type="ECO:0000313" key="2">
    <source>
        <dbReference type="EMBL" id="AIB14004.1"/>
    </source>
</evidence>
<gene>
    <name evidence="2" type="ORF">ABAZ39_18930</name>
</gene>
<accession>A0A060DST2</accession>
<keyword evidence="2" id="KW-0614">Plasmid</keyword>
<dbReference type="KEGG" id="abq:ABAZ39_18930"/>
<geneLocation type="plasmid" evidence="2 3">
    <name>AbAZ39_p1</name>
</geneLocation>
<protein>
    <recommendedName>
        <fullName evidence="4">DnaA N-terminal domain-containing protein</fullName>
    </recommendedName>
</protein>
<feature type="compositionally biased region" description="Basic and acidic residues" evidence="1">
    <location>
        <begin position="130"/>
        <end position="151"/>
    </location>
</feature>
<dbReference type="Proteomes" id="UP000027186">
    <property type="component" value="Plasmid AbAZ39_p1"/>
</dbReference>
<organism evidence="2 3">
    <name type="scientific">Azospirillum argentinense</name>
    <dbReference type="NCBI Taxonomy" id="2970906"/>
    <lineage>
        <taxon>Bacteria</taxon>
        <taxon>Pseudomonadati</taxon>
        <taxon>Pseudomonadota</taxon>
        <taxon>Alphaproteobacteria</taxon>
        <taxon>Rhodospirillales</taxon>
        <taxon>Azospirillaceae</taxon>
        <taxon>Azospirillum</taxon>
    </lineage>
</organism>
<dbReference type="AlphaFoldDB" id="A0A060DST2"/>
<evidence type="ECO:0008006" key="4">
    <source>
        <dbReference type="Google" id="ProtNLM"/>
    </source>
</evidence>
<dbReference type="InterPro" id="IPR038454">
    <property type="entry name" value="DnaA_N_sf"/>
</dbReference>
<proteinExistence type="predicted"/>
<sequence length="264" mass="28640">MSEANAEFRRIVGRFQAAIRANPRLKLRDKVVAWAMLDRLDRQGFAASGELTVWDAVGVEALAADTSLCERDVVRARAALRQERVIEDVGRPAKGRPAQVRFNRAWLERREVGEATTEDTGVPDSGVLGAHERRTPAPATEDKTPAQRRTPESSYPCNLGINLARAGTPAPARTREGALAAVLAAHLSPTEMRWFEGVAIELDGGSAVLWVPNAFQRDWIDARLADRLKGALGVYSLEVRVGAPPAMSPARTRPTLHAVAGGRA</sequence>